<feature type="non-terminal residue" evidence="2">
    <location>
        <position position="1"/>
    </location>
</feature>
<sequence>FWADVTKPHAENNTTDVLLNVQTAIYSCKDRIQLTTTINYLKNVSEDQIKEIILRAEFKKKEKIIESYIKFPEDTKPQWFFKNIKEIDNLRQKLLELPITDLFYCFIVNFNSEIWQSIYSKNAILHLEKLNSDLDELLQEYFLDELLQHYHLHGSEHPATCTGEQKSSHHQPPFGSPSTSNHAQEYFKDIDNKEGKLLSEEINLRVYPQKVDATITYTYKGYSLYLLMCEVKLPNASNSGIYNKLIQSLNDAINDFVIFFSKTAKIISSVLKLHFSKMRWIGLFVFEKLRFTWLECEGDISTSFEKHDVGSIIEIYLVVKVYSSQEGSIQAFEYLQQVI</sequence>
<evidence type="ECO:0000313" key="3">
    <source>
        <dbReference type="Proteomes" id="UP000789901"/>
    </source>
</evidence>
<protein>
    <submittedName>
        <fullName evidence="2">6909_t:CDS:1</fullName>
    </submittedName>
</protein>
<name>A0ABM8W407_GIGMA</name>
<keyword evidence="3" id="KW-1185">Reference proteome</keyword>
<gene>
    <name evidence="2" type="ORF">GMARGA_LOCUS3069</name>
</gene>
<accession>A0ABM8W407</accession>
<comment type="caution">
    <text evidence="2">The sequence shown here is derived from an EMBL/GenBank/DDBJ whole genome shotgun (WGS) entry which is preliminary data.</text>
</comment>
<feature type="region of interest" description="Disordered" evidence="1">
    <location>
        <begin position="158"/>
        <end position="181"/>
    </location>
</feature>
<proteinExistence type="predicted"/>
<evidence type="ECO:0000256" key="1">
    <source>
        <dbReference type="SAM" id="MobiDB-lite"/>
    </source>
</evidence>
<organism evidence="2 3">
    <name type="scientific">Gigaspora margarita</name>
    <dbReference type="NCBI Taxonomy" id="4874"/>
    <lineage>
        <taxon>Eukaryota</taxon>
        <taxon>Fungi</taxon>
        <taxon>Fungi incertae sedis</taxon>
        <taxon>Mucoromycota</taxon>
        <taxon>Glomeromycotina</taxon>
        <taxon>Glomeromycetes</taxon>
        <taxon>Diversisporales</taxon>
        <taxon>Gigasporaceae</taxon>
        <taxon>Gigaspora</taxon>
    </lineage>
</organism>
<dbReference type="EMBL" id="CAJVQB010001066">
    <property type="protein sequence ID" value="CAG8519251.1"/>
    <property type="molecule type" value="Genomic_DNA"/>
</dbReference>
<dbReference type="Proteomes" id="UP000789901">
    <property type="component" value="Unassembled WGS sequence"/>
</dbReference>
<evidence type="ECO:0000313" key="2">
    <source>
        <dbReference type="EMBL" id="CAG8519251.1"/>
    </source>
</evidence>
<reference evidence="2 3" key="1">
    <citation type="submission" date="2021-06" db="EMBL/GenBank/DDBJ databases">
        <authorList>
            <person name="Kallberg Y."/>
            <person name="Tangrot J."/>
            <person name="Rosling A."/>
        </authorList>
    </citation>
    <scope>NUCLEOTIDE SEQUENCE [LARGE SCALE GENOMIC DNA]</scope>
    <source>
        <strain evidence="2 3">120-4 pot B 10/14</strain>
    </source>
</reference>